<accession>A0A8X6LZE6</accession>
<name>A0A8X6LZE6_TRICU</name>
<gene>
    <name evidence="1" type="ORF">TNCT_446181</name>
</gene>
<sequence>MVNQLFCTLVFVRRDSVRRPLQAPYDGPYPIINHSDKLYEVNIHGKPTSVSTDRLKSAFMHNLDDTLHKEKSEIGTKPNLRQIHSGRRVHFPDYFVSSQ</sequence>
<dbReference type="PANTHER" id="PTHR38681:SF1">
    <property type="entry name" value="RETROVIRUS-RELATED POL POLYPROTEIN FROM TRANSPOSON 412-LIKE PROTEIN"/>
    <property type="match status" value="1"/>
</dbReference>
<evidence type="ECO:0000313" key="2">
    <source>
        <dbReference type="Proteomes" id="UP000887116"/>
    </source>
</evidence>
<comment type="caution">
    <text evidence="1">The sequence shown here is derived from an EMBL/GenBank/DDBJ whole genome shotgun (WGS) entry which is preliminary data.</text>
</comment>
<protein>
    <submittedName>
        <fullName evidence="1">Uncharacterized protein</fullName>
    </submittedName>
</protein>
<proteinExistence type="predicted"/>
<reference evidence="1" key="1">
    <citation type="submission" date="2020-07" db="EMBL/GenBank/DDBJ databases">
        <title>Multicomponent nature underlies the extraordinary mechanical properties of spider dragline silk.</title>
        <authorList>
            <person name="Kono N."/>
            <person name="Nakamura H."/>
            <person name="Mori M."/>
            <person name="Yoshida Y."/>
            <person name="Ohtoshi R."/>
            <person name="Malay A.D."/>
            <person name="Moran D.A.P."/>
            <person name="Tomita M."/>
            <person name="Numata K."/>
            <person name="Arakawa K."/>
        </authorList>
    </citation>
    <scope>NUCLEOTIDE SEQUENCE</scope>
</reference>
<keyword evidence="2" id="KW-1185">Reference proteome</keyword>
<dbReference type="OrthoDB" id="7695055at2759"/>
<dbReference type="Proteomes" id="UP000887116">
    <property type="component" value="Unassembled WGS sequence"/>
</dbReference>
<dbReference type="EMBL" id="BMAO01038879">
    <property type="protein sequence ID" value="GFR27610.1"/>
    <property type="molecule type" value="Genomic_DNA"/>
</dbReference>
<organism evidence="1 2">
    <name type="scientific">Trichonephila clavata</name>
    <name type="common">Joro spider</name>
    <name type="synonym">Nephila clavata</name>
    <dbReference type="NCBI Taxonomy" id="2740835"/>
    <lineage>
        <taxon>Eukaryota</taxon>
        <taxon>Metazoa</taxon>
        <taxon>Ecdysozoa</taxon>
        <taxon>Arthropoda</taxon>
        <taxon>Chelicerata</taxon>
        <taxon>Arachnida</taxon>
        <taxon>Araneae</taxon>
        <taxon>Araneomorphae</taxon>
        <taxon>Entelegynae</taxon>
        <taxon>Araneoidea</taxon>
        <taxon>Nephilidae</taxon>
        <taxon>Trichonephila</taxon>
    </lineage>
</organism>
<evidence type="ECO:0000313" key="1">
    <source>
        <dbReference type="EMBL" id="GFR27610.1"/>
    </source>
</evidence>
<dbReference type="PANTHER" id="PTHR38681">
    <property type="entry name" value="RETROVIRUS-RELATED POL POLYPROTEIN FROM TRANSPOSON 412-LIKE PROTEIN-RELATED"/>
    <property type="match status" value="1"/>
</dbReference>
<dbReference type="AlphaFoldDB" id="A0A8X6LZE6"/>